<dbReference type="SUPFAM" id="SSF53244">
    <property type="entry name" value="MurD-like peptide ligases, peptide-binding domain"/>
    <property type="match status" value="1"/>
</dbReference>
<keyword evidence="5 10" id="KW-0067">ATP-binding</keyword>
<proteinExistence type="inferred from homology"/>
<comment type="similarity">
    <text evidence="10">Belongs to the MurCDEF family. MurF subfamily.</text>
</comment>
<organism evidence="15 16">
    <name type="scientific">Phytomonospora endophytica</name>
    <dbReference type="NCBI Taxonomy" id="714109"/>
    <lineage>
        <taxon>Bacteria</taxon>
        <taxon>Bacillati</taxon>
        <taxon>Actinomycetota</taxon>
        <taxon>Actinomycetes</taxon>
        <taxon>Micromonosporales</taxon>
        <taxon>Micromonosporaceae</taxon>
        <taxon>Phytomonospora</taxon>
    </lineage>
</organism>
<evidence type="ECO:0000256" key="3">
    <source>
        <dbReference type="ARBA" id="ARBA00022618"/>
    </source>
</evidence>
<dbReference type="UniPathway" id="UPA00219"/>
<feature type="domain" description="Mur ligase central" evidence="14">
    <location>
        <begin position="107"/>
        <end position="293"/>
    </location>
</feature>
<keyword evidence="9 10" id="KW-0961">Cell wall biogenesis/degradation</keyword>
<evidence type="ECO:0000259" key="13">
    <source>
        <dbReference type="Pfam" id="PF02875"/>
    </source>
</evidence>
<comment type="subcellular location">
    <subcellularLocation>
        <location evidence="10 11">Cytoplasm</location>
    </subcellularLocation>
</comment>
<sequence length="447" mass="45312">MIPLSLAEIAAAVGGTVSGDPTVTVTAPAVLDGRRSEPGGLFVAFAGEHADGHDFAGQAGRAGAAAVLGSRPTALPTVVVDDTRAALQAFAAHVLARLRHDLTVVGVTGSQGKTSTKDLIGAVLASTAPTVAAVDSFNNEIGVPITMLRTETATRHLVLEMGARRVGDIAALAELSPPDVAVVLNVGQAHLTYFGSRDAIAEAKGELVRGMRPGGTAVLNADDPRVLAMREFADGRVLTFGRAEDADVRVLDVTLDRLGRPTFTLRTVDGSAVVSLPLIGAHQAHNASAAVAAGLAAGVPLDAAANALATASLSKWRMELGELPGGVTLLDDTYNANPDSARASLDALAAIAGARRVAVLGDMLELGEDSDAEHRAIGEYAAARADLVLAVGPGARPVATGAGEKGTAVAGNAEAVDWLRGCLTAGDVLLVKASRGAYLDEVVAGLR</sequence>
<comment type="catalytic activity">
    <reaction evidence="10 11">
        <text>D-alanyl-D-alanine + UDP-N-acetyl-alpha-D-muramoyl-L-alanyl-gamma-D-glutamyl-meso-2,6-diaminopimelate + ATP = UDP-N-acetyl-alpha-D-muramoyl-L-alanyl-gamma-D-glutamyl-meso-2,6-diaminopimeloyl-D-alanyl-D-alanine + ADP + phosphate + H(+)</text>
        <dbReference type="Rhea" id="RHEA:28374"/>
        <dbReference type="ChEBI" id="CHEBI:15378"/>
        <dbReference type="ChEBI" id="CHEBI:30616"/>
        <dbReference type="ChEBI" id="CHEBI:43474"/>
        <dbReference type="ChEBI" id="CHEBI:57822"/>
        <dbReference type="ChEBI" id="CHEBI:61386"/>
        <dbReference type="ChEBI" id="CHEBI:83905"/>
        <dbReference type="ChEBI" id="CHEBI:456216"/>
        <dbReference type="EC" id="6.3.2.10"/>
    </reaction>
</comment>
<keyword evidence="8 10" id="KW-0131">Cell cycle</keyword>
<accession>A0A841FAP2</accession>
<keyword evidence="4 10" id="KW-0547">Nucleotide-binding</keyword>
<evidence type="ECO:0000256" key="6">
    <source>
        <dbReference type="ARBA" id="ARBA00022960"/>
    </source>
</evidence>
<evidence type="ECO:0000313" key="15">
    <source>
        <dbReference type="EMBL" id="MBB6032355.1"/>
    </source>
</evidence>
<keyword evidence="3 10" id="KW-0132">Cell division</keyword>
<dbReference type="InterPro" id="IPR036615">
    <property type="entry name" value="Mur_ligase_C_dom_sf"/>
</dbReference>
<gene>
    <name evidence="10" type="primary">murF</name>
    <name evidence="15" type="ORF">HNR73_000197</name>
</gene>
<feature type="binding site" evidence="10">
    <location>
        <begin position="109"/>
        <end position="115"/>
    </location>
    <ligand>
        <name>ATP</name>
        <dbReference type="ChEBI" id="CHEBI:30616"/>
    </ligand>
</feature>
<keyword evidence="1 10" id="KW-0963">Cytoplasm</keyword>
<comment type="function">
    <text evidence="10 11">Involved in cell wall formation. Catalyzes the final step in the synthesis of UDP-N-acetylmuramoyl-pentapeptide, the precursor of murein.</text>
</comment>
<dbReference type="Pfam" id="PF02875">
    <property type="entry name" value="Mur_ligase_C"/>
    <property type="match status" value="1"/>
</dbReference>
<dbReference type="InterPro" id="IPR013221">
    <property type="entry name" value="Mur_ligase_cen"/>
</dbReference>
<feature type="domain" description="Mur ligase N-terminal catalytic" evidence="12">
    <location>
        <begin position="31"/>
        <end position="78"/>
    </location>
</feature>
<dbReference type="HAMAP" id="MF_02019">
    <property type="entry name" value="MurF"/>
    <property type="match status" value="1"/>
</dbReference>
<dbReference type="SUPFAM" id="SSF53623">
    <property type="entry name" value="MurD-like peptide ligases, catalytic domain"/>
    <property type="match status" value="1"/>
</dbReference>
<dbReference type="InterPro" id="IPR000713">
    <property type="entry name" value="Mur_ligase_N"/>
</dbReference>
<evidence type="ECO:0000256" key="5">
    <source>
        <dbReference type="ARBA" id="ARBA00022840"/>
    </source>
</evidence>
<keyword evidence="2 10" id="KW-0436">Ligase</keyword>
<dbReference type="GO" id="GO:0005524">
    <property type="term" value="F:ATP binding"/>
    <property type="evidence" value="ECO:0007669"/>
    <property type="project" value="UniProtKB-UniRule"/>
</dbReference>
<dbReference type="GO" id="GO:0071555">
    <property type="term" value="P:cell wall organization"/>
    <property type="evidence" value="ECO:0007669"/>
    <property type="project" value="UniProtKB-KW"/>
</dbReference>
<evidence type="ECO:0000256" key="8">
    <source>
        <dbReference type="ARBA" id="ARBA00023306"/>
    </source>
</evidence>
<comment type="pathway">
    <text evidence="10 11">Cell wall biogenesis; peptidoglycan biosynthesis.</text>
</comment>
<evidence type="ECO:0000259" key="14">
    <source>
        <dbReference type="Pfam" id="PF08245"/>
    </source>
</evidence>
<dbReference type="Pfam" id="PF08245">
    <property type="entry name" value="Mur_ligase_M"/>
    <property type="match status" value="1"/>
</dbReference>
<feature type="domain" description="Mur ligase C-terminal" evidence="13">
    <location>
        <begin position="317"/>
        <end position="435"/>
    </location>
</feature>
<dbReference type="InterPro" id="IPR035911">
    <property type="entry name" value="MurE/MurF_N"/>
</dbReference>
<evidence type="ECO:0000256" key="1">
    <source>
        <dbReference type="ARBA" id="ARBA00022490"/>
    </source>
</evidence>
<reference evidence="15 16" key="1">
    <citation type="submission" date="2020-08" db="EMBL/GenBank/DDBJ databases">
        <title>Genomic Encyclopedia of Type Strains, Phase IV (KMG-IV): sequencing the most valuable type-strain genomes for metagenomic binning, comparative biology and taxonomic classification.</title>
        <authorList>
            <person name="Goeker M."/>
        </authorList>
    </citation>
    <scope>NUCLEOTIDE SEQUENCE [LARGE SCALE GENOMIC DNA]</scope>
    <source>
        <strain evidence="15 16">YIM 65646</strain>
    </source>
</reference>
<dbReference type="SUPFAM" id="SSF63418">
    <property type="entry name" value="MurE/MurF N-terminal domain"/>
    <property type="match status" value="1"/>
</dbReference>
<dbReference type="EC" id="6.3.2.10" evidence="10 11"/>
<evidence type="ECO:0000256" key="7">
    <source>
        <dbReference type="ARBA" id="ARBA00022984"/>
    </source>
</evidence>
<dbReference type="PANTHER" id="PTHR43024">
    <property type="entry name" value="UDP-N-ACETYLMURAMOYL-TRIPEPTIDE--D-ALANYL-D-ALANINE LIGASE"/>
    <property type="match status" value="1"/>
</dbReference>
<evidence type="ECO:0000256" key="2">
    <source>
        <dbReference type="ARBA" id="ARBA00022598"/>
    </source>
</evidence>
<keyword evidence="7 10" id="KW-0573">Peptidoglycan synthesis</keyword>
<evidence type="ECO:0000256" key="10">
    <source>
        <dbReference type="HAMAP-Rule" id="MF_02019"/>
    </source>
</evidence>
<dbReference type="GO" id="GO:0005737">
    <property type="term" value="C:cytoplasm"/>
    <property type="evidence" value="ECO:0007669"/>
    <property type="project" value="UniProtKB-SubCell"/>
</dbReference>
<dbReference type="GO" id="GO:0009252">
    <property type="term" value="P:peptidoglycan biosynthetic process"/>
    <property type="evidence" value="ECO:0007669"/>
    <property type="project" value="UniProtKB-UniRule"/>
</dbReference>
<comment type="caution">
    <text evidence="15">The sequence shown here is derived from an EMBL/GenBank/DDBJ whole genome shotgun (WGS) entry which is preliminary data.</text>
</comment>
<keyword evidence="6 10" id="KW-0133">Cell shape</keyword>
<dbReference type="GO" id="GO:0047480">
    <property type="term" value="F:UDP-N-acetylmuramoyl-tripeptide-D-alanyl-D-alanine ligase activity"/>
    <property type="evidence" value="ECO:0007669"/>
    <property type="project" value="UniProtKB-UniRule"/>
</dbReference>
<dbReference type="InterPro" id="IPR036565">
    <property type="entry name" value="Mur-like_cat_sf"/>
</dbReference>
<dbReference type="GO" id="GO:0051301">
    <property type="term" value="P:cell division"/>
    <property type="evidence" value="ECO:0007669"/>
    <property type="project" value="UniProtKB-KW"/>
</dbReference>
<dbReference type="EMBL" id="JACHGT010000001">
    <property type="protein sequence ID" value="MBB6032355.1"/>
    <property type="molecule type" value="Genomic_DNA"/>
</dbReference>
<keyword evidence="16" id="KW-1185">Reference proteome</keyword>
<dbReference type="Gene3D" id="3.40.1190.10">
    <property type="entry name" value="Mur-like, catalytic domain"/>
    <property type="match status" value="1"/>
</dbReference>
<dbReference type="InterPro" id="IPR005863">
    <property type="entry name" value="UDP-N-AcMur_synth"/>
</dbReference>
<dbReference type="InterPro" id="IPR004101">
    <property type="entry name" value="Mur_ligase_C"/>
</dbReference>
<evidence type="ECO:0000313" key="16">
    <source>
        <dbReference type="Proteomes" id="UP000548476"/>
    </source>
</evidence>
<dbReference type="Pfam" id="PF01225">
    <property type="entry name" value="Mur_ligase"/>
    <property type="match status" value="1"/>
</dbReference>
<dbReference type="Gene3D" id="3.40.1390.10">
    <property type="entry name" value="MurE/MurF, N-terminal domain"/>
    <property type="match status" value="1"/>
</dbReference>
<dbReference type="AlphaFoldDB" id="A0A841FAP2"/>
<dbReference type="Proteomes" id="UP000548476">
    <property type="component" value="Unassembled WGS sequence"/>
</dbReference>
<dbReference type="PANTHER" id="PTHR43024:SF1">
    <property type="entry name" value="UDP-N-ACETYLMURAMOYL-TRIPEPTIDE--D-ALANYL-D-ALANINE LIGASE"/>
    <property type="match status" value="1"/>
</dbReference>
<evidence type="ECO:0000256" key="4">
    <source>
        <dbReference type="ARBA" id="ARBA00022741"/>
    </source>
</evidence>
<evidence type="ECO:0000256" key="9">
    <source>
        <dbReference type="ARBA" id="ARBA00023316"/>
    </source>
</evidence>
<dbReference type="Gene3D" id="3.90.190.20">
    <property type="entry name" value="Mur ligase, C-terminal domain"/>
    <property type="match status" value="1"/>
</dbReference>
<dbReference type="InterPro" id="IPR051046">
    <property type="entry name" value="MurCDEF_CellWall_CoF430Synth"/>
</dbReference>
<dbReference type="NCBIfam" id="TIGR01143">
    <property type="entry name" value="murF"/>
    <property type="match status" value="1"/>
</dbReference>
<evidence type="ECO:0000256" key="11">
    <source>
        <dbReference type="RuleBase" id="RU004136"/>
    </source>
</evidence>
<dbReference type="RefSeq" id="WP_184785268.1">
    <property type="nucleotide sequence ID" value="NZ_BONT01000064.1"/>
</dbReference>
<evidence type="ECO:0000259" key="12">
    <source>
        <dbReference type="Pfam" id="PF01225"/>
    </source>
</evidence>
<dbReference type="GO" id="GO:0008360">
    <property type="term" value="P:regulation of cell shape"/>
    <property type="evidence" value="ECO:0007669"/>
    <property type="project" value="UniProtKB-KW"/>
</dbReference>
<name>A0A841FAP2_9ACTN</name>
<protein>
    <recommendedName>
        <fullName evidence="10 11">UDP-N-acetylmuramoyl-tripeptide--D-alanyl-D-alanine ligase</fullName>
        <ecNumber evidence="10 11">6.3.2.10</ecNumber>
    </recommendedName>
    <alternativeName>
        <fullName evidence="10">D-alanyl-D-alanine-adding enzyme</fullName>
    </alternativeName>
</protein>